<keyword evidence="6" id="KW-1185">Reference proteome</keyword>
<comment type="caution">
    <text evidence="2">The sequence shown here is derived from an EMBL/GenBank/DDBJ whole genome shotgun (WGS) entry which is preliminary data.</text>
</comment>
<name>A0A9W9ZGD5_9CNID</name>
<dbReference type="EMBL" id="MU825874">
    <property type="protein sequence ID" value="KAJ7387393.1"/>
    <property type="molecule type" value="Genomic_DNA"/>
</dbReference>
<evidence type="ECO:0000313" key="3">
    <source>
        <dbReference type="EMBL" id="KAJ7381947.1"/>
    </source>
</evidence>
<sequence>MGKDKRGVSRGKCTNEKCSQCEEYESERILCDYCGHPPVDHEIIDQTPKRPRLSLENIRHDNDGSSQEMSEDVICLTEETLPESDPEKVEDKSGDDKQSALPEWLLKACEDLSKEHEVLYTVPCTFKPHPAVVKDDESMAVQCEICDVRISAGPLKQRLSNLRRHFTESSSHKSKVILAGGRENVSSESVAEMEVEYSQKLAFLASFAPGVFRRNDSVITCLYCPGPGNTILLHPTHGSFQNNIRSHVQSKQHERAARDGKKQGTLDSLFGKAFSPAMPERK</sequence>
<proteinExistence type="predicted"/>
<evidence type="ECO:0000313" key="6">
    <source>
        <dbReference type="Proteomes" id="UP001163046"/>
    </source>
</evidence>
<feature type="region of interest" description="Disordered" evidence="1">
    <location>
        <begin position="254"/>
        <end position="282"/>
    </location>
</feature>
<evidence type="ECO:0000313" key="5">
    <source>
        <dbReference type="EMBL" id="KAJ7387393.1"/>
    </source>
</evidence>
<evidence type="ECO:0000313" key="4">
    <source>
        <dbReference type="EMBL" id="KAJ7386055.1"/>
    </source>
</evidence>
<protein>
    <submittedName>
        <fullName evidence="2">Uncharacterized protein</fullName>
    </submittedName>
</protein>
<dbReference type="EMBL" id="MU826351">
    <property type="protein sequence ID" value="KAJ7381051.1"/>
    <property type="molecule type" value="Genomic_DNA"/>
</dbReference>
<reference evidence="2" key="1">
    <citation type="submission" date="2023-01" db="EMBL/GenBank/DDBJ databases">
        <title>Genome assembly of the deep-sea coral Lophelia pertusa.</title>
        <authorList>
            <person name="Herrera S."/>
            <person name="Cordes E."/>
        </authorList>
    </citation>
    <scope>NUCLEOTIDE SEQUENCE</scope>
    <source>
        <strain evidence="2">USNM1676648</strain>
        <tissue evidence="2">Polyp</tissue>
    </source>
</reference>
<dbReference type="EMBL" id="MU825956">
    <property type="protein sequence ID" value="KAJ7381947.1"/>
    <property type="molecule type" value="Genomic_DNA"/>
</dbReference>
<dbReference type="EMBL" id="MU825878">
    <property type="protein sequence ID" value="KAJ7386055.1"/>
    <property type="molecule type" value="Genomic_DNA"/>
</dbReference>
<evidence type="ECO:0000313" key="2">
    <source>
        <dbReference type="EMBL" id="KAJ7381051.1"/>
    </source>
</evidence>
<accession>A0A9W9ZGD5</accession>
<dbReference type="OrthoDB" id="6013196at2759"/>
<dbReference type="AlphaFoldDB" id="A0A9W9ZGD5"/>
<dbReference type="Proteomes" id="UP001163046">
    <property type="component" value="Unassembled WGS sequence"/>
</dbReference>
<evidence type="ECO:0000256" key="1">
    <source>
        <dbReference type="SAM" id="MobiDB-lite"/>
    </source>
</evidence>
<organism evidence="2 6">
    <name type="scientific">Desmophyllum pertusum</name>
    <dbReference type="NCBI Taxonomy" id="174260"/>
    <lineage>
        <taxon>Eukaryota</taxon>
        <taxon>Metazoa</taxon>
        <taxon>Cnidaria</taxon>
        <taxon>Anthozoa</taxon>
        <taxon>Hexacorallia</taxon>
        <taxon>Scleractinia</taxon>
        <taxon>Caryophylliina</taxon>
        <taxon>Caryophylliidae</taxon>
        <taxon>Desmophyllum</taxon>
    </lineage>
</organism>
<gene>
    <name evidence="5" type="ORF">OS493_004387</name>
    <name evidence="2" type="ORF">OS493_004647</name>
    <name evidence="4" type="ORF">OS493_012389</name>
    <name evidence="3" type="ORF">OS493_038050</name>
</gene>
<feature type="compositionally biased region" description="Basic and acidic residues" evidence="1">
    <location>
        <begin position="254"/>
        <end position="264"/>
    </location>
</feature>